<reference evidence="1" key="1">
    <citation type="submission" date="2018-02" db="EMBL/GenBank/DDBJ databases">
        <title>Rhizophora mucronata_Transcriptome.</title>
        <authorList>
            <person name="Meera S.P."/>
            <person name="Sreeshan A."/>
            <person name="Augustine A."/>
        </authorList>
    </citation>
    <scope>NUCLEOTIDE SEQUENCE</scope>
    <source>
        <tissue evidence="1">Leaf</tissue>
    </source>
</reference>
<accession>A0A2P2KT79</accession>
<name>A0A2P2KT79_RHIMU</name>
<organism evidence="1">
    <name type="scientific">Rhizophora mucronata</name>
    <name type="common">Asiatic mangrove</name>
    <dbReference type="NCBI Taxonomy" id="61149"/>
    <lineage>
        <taxon>Eukaryota</taxon>
        <taxon>Viridiplantae</taxon>
        <taxon>Streptophyta</taxon>
        <taxon>Embryophyta</taxon>
        <taxon>Tracheophyta</taxon>
        <taxon>Spermatophyta</taxon>
        <taxon>Magnoliopsida</taxon>
        <taxon>eudicotyledons</taxon>
        <taxon>Gunneridae</taxon>
        <taxon>Pentapetalae</taxon>
        <taxon>rosids</taxon>
        <taxon>fabids</taxon>
        <taxon>Malpighiales</taxon>
        <taxon>Rhizophoraceae</taxon>
        <taxon>Rhizophora</taxon>
    </lineage>
</organism>
<protein>
    <submittedName>
        <fullName evidence="1">Uncharacterized protein</fullName>
    </submittedName>
</protein>
<proteinExistence type="predicted"/>
<sequence>MVYFDCYNSLVKAIIYFLKVRFNTSLMAIGKQTWALWMQWQQFVLF</sequence>
<dbReference type="EMBL" id="GGEC01028456">
    <property type="protein sequence ID" value="MBX08940.1"/>
    <property type="molecule type" value="Transcribed_RNA"/>
</dbReference>
<evidence type="ECO:0000313" key="1">
    <source>
        <dbReference type="EMBL" id="MBX08940.1"/>
    </source>
</evidence>
<dbReference type="AlphaFoldDB" id="A0A2P2KT79"/>